<evidence type="ECO:0000313" key="10">
    <source>
        <dbReference type="Proteomes" id="UP000008550"/>
    </source>
</evidence>
<evidence type="ECO:0000313" key="9">
    <source>
        <dbReference type="EMBL" id="ABZ84004.1"/>
    </source>
</evidence>
<dbReference type="HOGENOM" id="CLU_033863_21_3_9"/>
<protein>
    <submittedName>
        <fullName evidence="9">Dmt superfamily protein, putative</fullName>
    </submittedName>
</protein>
<evidence type="ECO:0000259" key="8">
    <source>
        <dbReference type="Pfam" id="PF00892"/>
    </source>
</evidence>
<proteinExistence type="inferred from homology"/>
<comment type="subcellular location">
    <subcellularLocation>
        <location evidence="1">Cell membrane</location>
        <topology evidence="1">Multi-pass membrane protein</topology>
    </subcellularLocation>
</comment>
<evidence type="ECO:0000256" key="5">
    <source>
        <dbReference type="ARBA" id="ARBA00022989"/>
    </source>
</evidence>
<dbReference type="InterPro" id="IPR037185">
    <property type="entry name" value="EmrE-like"/>
</dbReference>
<name>B0TCA5_HELMI</name>
<keyword evidence="4 7" id="KW-0812">Transmembrane</keyword>
<feature type="transmembrane region" description="Helical" evidence="7">
    <location>
        <begin position="82"/>
        <end position="101"/>
    </location>
</feature>
<organism evidence="9 10">
    <name type="scientific">Heliobacterium modesticaldum (strain ATCC 51547 / Ice1)</name>
    <dbReference type="NCBI Taxonomy" id="498761"/>
    <lineage>
        <taxon>Bacteria</taxon>
        <taxon>Bacillati</taxon>
        <taxon>Bacillota</taxon>
        <taxon>Clostridia</taxon>
        <taxon>Eubacteriales</taxon>
        <taxon>Heliobacteriaceae</taxon>
        <taxon>Heliomicrobium</taxon>
    </lineage>
</organism>
<dbReference type="Pfam" id="PF00892">
    <property type="entry name" value="EamA"/>
    <property type="match status" value="2"/>
</dbReference>
<evidence type="ECO:0000256" key="6">
    <source>
        <dbReference type="ARBA" id="ARBA00023136"/>
    </source>
</evidence>
<feature type="transmembrane region" description="Helical" evidence="7">
    <location>
        <begin position="50"/>
        <end position="70"/>
    </location>
</feature>
<gene>
    <name evidence="9" type="ORF">HM1_1427</name>
</gene>
<evidence type="ECO:0000256" key="7">
    <source>
        <dbReference type="SAM" id="Phobius"/>
    </source>
</evidence>
<feature type="transmembrane region" description="Helical" evidence="7">
    <location>
        <begin position="162"/>
        <end position="181"/>
    </location>
</feature>
<keyword evidence="5 7" id="KW-1133">Transmembrane helix</keyword>
<keyword evidence="10" id="KW-1185">Reference proteome</keyword>
<dbReference type="GO" id="GO:0005886">
    <property type="term" value="C:plasma membrane"/>
    <property type="evidence" value="ECO:0007669"/>
    <property type="project" value="UniProtKB-SubCell"/>
</dbReference>
<dbReference type="InterPro" id="IPR051258">
    <property type="entry name" value="Diverse_Substrate_Transporter"/>
</dbReference>
<keyword evidence="3" id="KW-1003">Cell membrane</keyword>
<comment type="similarity">
    <text evidence="2">Belongs to the EamA transporter family.</text>
</comment>
<feature type="transmembrane region" description="Helical" evidence="7">
    <location>
        <begin position="20"/>
        <end position="38"/>
    </location>
</feature>
<feature type="transmembrane region" description="Helical" evidence="7">
    <location>
        <begin position="222"/>
        <end position="241"/>
    </location>
</feature>
<evidence type="ECO:0000256" key="3">
    <source>
        <dbReference type="ARBA" id="ARBA00022475"/>
    </source>
</evidence>
<dbReference type="Proteomes" id="UP000008550">
    <property type="component" value="Chromosome"/>
</dbReference>
<dbReference type="STRING" id="498761.HM1_1427"/>
<feature type="transmembrane region" description="Helical" evidence="7">
    <location>
        <begin position="107"/>
        <end position="125"/>
    </location>
</feature>
<evidence type="ECO:0000256" key="1">
    <source>
        <dbReference type="ARBA" id="ARBA00004651"/>
    </source>
</evidence>
<evidence type="ECO:0000256" key="4">
    <source>
        <dbReference type="ARBA" id="ARBA00022692"/>
    </source>
</evidence>
<keyword evidence="6 7" id="KW-0472">Membrane</keyword>
<reference evidence="9 10" key="1">
    <citation type="journal article" date="2008" name="J. Bacteriol.">
        <title>The genome of Heliobacterium modesticaldum, a phototrophic representative of the Firmicutes containing the simplest photosynthetic apparatus.</title>
        <authorList>
            <person name="Sattley W.M."/>
            <person name="Madigan M.T."/>
            <person name="Swingley W.D."/>
            <person name="Cheung P.C."/>
            <person name="Clocksin K.M."/>
            <person name="Conrad A.L."/>
            <person name="Dejesa L.C."/>
            <person name="Honchak B.M."/>
            <person name="Jung D.O."/>
            <person name="Karbach L.E."/>
            <person name="Kurdoglu A."/>
            <person name="Lahiri S."/>
            <person name="Mastrian S.D."/>
            <person name="Page L.E."/>
            <person name="Taylor H.L."/>
            <person name="Wang Z.T."/>
            <person name="Raymond J."/>
            <person name="Chen M."/>
            <person name="Blankenship R.E."/>
            <person name="Touchman J.W."/>
        </authorList>
    </citation>
    <scope>NUCLEOTIDE SEQUENCE [LARGE SCALE GENOMIC DNA]</scope>
    <source>
        <strain evidence="10">ATCC 51547 / Ice1</strain>
    </source>
</reference>
<dbReference type="PANTHER" id="PTHR42920:SF5">
    <property type="entry name" value="EAMA DOMAIN-CONTAINING PROTEIN"/>
    <property type="match status" value="1"/>
</dbReference>
<dbReference type="SUPFAM" id="SSF103481">
    <property type="entry name" value="Multidrug resistance efflux transporter EmrE"/>
    <property type="match status" value="2"/>
</dbReference>
<feature type="transmembrane region" description="Helical" evidence="7">
    <location>
        <begin position="132"/>
        <end position="150"/>
    </location>
</feature>
<dbReference type="EMBL" id="CP000930">
    <property type="protein sequence ID" value="ABZ84004.1"/>
    <property type="molecule type" value="Genomic_DNA"/>
</dbReference>
<feature type="transmembrane region" description="Helical" evidence="7">
    <location>
        <begin position="188"/>
        <end position="210"/>
    </location>
</feature>
<feature type="domain" description="EamA" evidence="8">
    <location>
        <begin position="20"/>
        <end position="149"/>
    </location>
</feature>
<accession>B0TCA5</accession>
<dbReference type="KEGG" id="hmo:HM1_1427"/>
<sequence>MERITSMQQQRTSRVSPLTADLILLSVAAVWGGTFVAVKEAIAFMPPYTFLAIRFFIAGLFLAAIAGRRWQRLTGAAVRHSFMLGACLFGGYALQTIGLQYTTSSHAGFITGMSVVLVPLVGWLVHKQAPRSGVLAGVAMAVTGLGLLTLTDDLTVNPGDLLVLGCAFCFGLHIFLVGQVTHRHDPMLLSIMQIIAVGIACTAFSCFFDPPLAYDQFRSEVWTALALTAIPATSLAFLAQMYFQKFTTATRTALIFATEPVFALLFGIALAGETLTLRGAFGGILVMAGIVVAEMVGAGESEEVEQDAACDGVDGRAA</sequence>
<dbReference type="eggNOG" id="COG0697">
    <property type="taxonomic scope" value="Bacteria"/>
</dbReference>
<dbReference type="InterPro" id="IPR000620">
    <property type="entry name" value="EamA_dom"/>
</dbReference>
<evidence type="ECO:0000256" key="2">
    <source>
        <dbReference type="ARBA" id="ARBA00007362"/>
    </source>
</evidence>
<feature type="domain" description="EamA" evidence="8">
    <location>
        <begin position="158"/>
        <end position="292"/>
    </location>
</feature>
<dbReference type="AlphaFoldDB" id="B0TCA5"/>
<dbReference type="PANTHER" id="PTHR42920">
    <property type="entry name" value="OS03G0707200 PROTEIN-RELATED"/>
    <property type="match status" value="1"/>
</dbReference>
<feature type="transmembrane region" description="Helical" evidence="7">
    <location>
        <begin position="253"/>
        <end position="271"/>
    </location>
</feature>